<dbReference type="RefSeq" id="WP_016339148.1">
    <property type="nucleotide sequence ID" value="NC_021280.1"/>
</dbReference>
<dbReference type="Proteomes" id="UP000013964">
    <property type="component" value="Chromosome"/>
</dbReference>
<keyword evidence="1" id="KW-0812">Transmembrane</keyword>
<organism evidence="2 3">
    <name type="scientific">Spiroplasma chrysopicola DF-1</name>
    <dbReference type="NCBI Taxonomy" id="1276227"/>
    <lineage>
        <taxon>Bacteria</taxon>
        <taxon>Bacillati</taxon>
        <taxon>Mycoplasmatota</taxon>
        <taxon>Mollicutes</taxon>
        <taxon>Entomoplasmatales</taxon>
        <taxon>Spiroplasmataceae</taxon>
        <taxon>Spiroplasma</taxon>
    </lineage>
</organism>
<keyword evidence="3" id="KW-1185">Reference proteome</keyword>
<feature type="transmembrane region" description="Helical" evidence="1">
    <location>
        <begin position="228"/>
        <end position="252"/>
    </location>
</feature>
<sequence>MIFDKISSSNEKYEMLSKNLIEEPFNWTFSHGNFVKPKPDQSLRDGIKENLIFFYFFCKIYNNNFIYNNTEEINMENKVKFFYNNMCYECRQSFKKIVNGFKGNLNNLVLFSCYIDKKRTINDDNGVVPLAFISCKNDSYVFFSRDTLYNADGLSKIKIINNSVKLSKDTIENIKKTNELLVVKKEQNGPIVTKQIDENEYSLQKSFNRQLAVINHQHLLRMSKIKKMILSIGLIIILLLISAGGTLGWYFINLENRTGSNDLPVNNNRINLSEHFKSVQLGNIKDNREETILAASKEKNSNLKVDDLYIKDITIISATVLVKSSSNLYLYDSSVQVFFIPKYKTLSTDLKIINFPNLLPETEGPYEPSVLLQIVKKFNSDLLLHEIKIGNIRLNTEKIISAVITTNENSAIYLPNSKEEIYFTKNNKKLLSEILINRNIGDVINKEEKNILNKVGEKNTSLDLEQIEIFNDSITEKSSLIRVKKDSKDYIFDDKKIEVFFRIFNPNIGKIKSEVTTINDVTNIAKMIYLKNNTILVAANNGLYLLNSDGTLKKKLSDCKIQNKQFNFLMQLSDNTILASYIPDYGENEKNVIYHLNEDGSVIEIIKNNSNISFYSFFQVKDDLVLANDEFGYIYHLNSSGKMISDDPITKLPAGRIISFIKLEDDKLFAVADEKLFILNMKGELIKELSYGFVGVTDVLKLQNGIILLISGGEYIHHLNEDGMYIDSEQVYNEKISHFVQNATGNIFGVKSKSNIIYELHNI</sequence>
<reference evidence="2 3" key="1">
    <citation type="journal article" date="2013" name="Genome Biol. Evol.">
        <title>Complete genomes of two dipteran-associated spiroplasmas provided insights into the origin, dynamics, and impacts of viral invasion in spiroplasma.</title>
        <authorList>
            <person name="Ku C."/>
            <person name="Lo W.S."/>
            <person name="Chen L.L."/>
            <person name="Kuo C.H."/>
        </authorList>
    </citation>
    <scope>NUCLEOTIDE SEQUENCE [LARGE SCALE GENOMIC DNA]</scope>
    <source>
        <strain evidence="2 3">DF-1</strain>
    </source>
</reference>
<dbReference type="STRING" id="1276227.SCHRY_v1c07490"/>
<name>R4UGQ7_9MOLU</name>
<dbReference type="AlphaFoldDB" id="R4UGQ7"/>
<evidence type="ECO:0000313" key="3">
    <source>
        <dbReference type="Proteomes" id="UP000013964"/>
    </source>
</evidence>
<accession>R4UGQ7</accession>
<protein>
    <submittedName>
        <fullName evidence="2">Uncharacterized protein</fullName>
    </submittedName>
</protein>
<dbReference type="EMBL" id="CP005077">
    <property type="protein sequence ID" value="AGM25325.1"/>
    <property type="molecule type" value="Genomic_DNA"/>
</dbReference>
<gene>
    <name evidence="2" type="ORF">SCHRY_v1c07490</name>
</gene>
<evidence type="ECO:0000256" key="1">
    <source>
        <dbReference type="SAM" id="Phobius"/>
    </source>
</evidence>
<evidence type="ECO:0000313" key="2">
    <source>
        <dbReference type="EMBL" id="AGM25325.1"/>
    </source>
</evidence>
<dbReference type="HOGENOM" id="CLU_025324_0_0_14"/>
<dbReference type="eggNOG" id="COG1520">
    <property type="taxonomic scope" value="Bacteria"/>
</dbReference>
<dbReference type="PATRIC" id="fig|1276227.3.peg.756"/>
<keyword evidence="1" id="KW-1133">Transmembrane helix</keyword>
<keyword evidence="1" id="KW-0472">Membrane</keyword>
<proteinExistence type="predicted"/>
<dbReference type="SUPFAM" id="SSF63829">
    <property type="entry name" value="Calcium-dependent phosphotriesterase"/>
    <property type="match status" value="1"/>
</dbReference>
<dbReference type="KEGG" id="scr:SCHRY_v1c07490"/>